<organism evidence="1 2">
    <name type="scientific">Streptomyces graminearus</name>
    <dbReference type="NCBI Taxonomy" id="284030"/>
    <lineage>
        <taxon>Bacteria</taxon>
        <taxon>Bacillati</taxon>
        <taxon>Actinomycetota</taxon>
        <taxon>Actinomycetes</taxon>
        <taxon>Kitasatosporales</taxon>
        <taxon>Streptomycetaceae</taxon>
        <taxon>Streptomyces</taxon>
    </lineage>
</organism>
<protein>
    <submittedName>
        <fullName evidence="1">Uncharacterized protein</fullName>
    </submittedName>
</protein>
<comment type="caution">
    <text evidence="1">The sequence shown here is derived from an EMBL/GenBank/DDBJ whole genome shotgun (WGS) entry which is preliminary data.</text>
</comment>
<name>A0ABN3MVH1_9ACTN</name>
<evidence type="ECO:0000313" key="1">
    <source>
        <dbReference type="EMBL" id="GAA2509088.1"/>
    </source>
</evidence>
<dbReference type="Proteomes" id="UP001501721">
    <property type="component" value="Unassembled WGS sequence"/>
</dbReference>
<sequence>MYLAFCLEFDVFSICHIGQSIGLQESGNRAWVKPGNIGNDAYVVYPLAPDVIMYCYPDEGVWRNSNISRFDCQISPVLMTEGMVQSENSAQVFMASRFVISSQNSFSFERGFLKMIEKSRDVPPTVE</sequence>
<proteinExistence type="predicted"/>
<dbReference type="EMBL" id="BAAATL010000045">
    <property type="protein sequence ID" value="GAA2509088.1"/>
    <property type="molecule type" value="Genomic_DNA"/>
</dbReference>
<dbReference type="RefSeq" id="WP_346077917.1">
    <property type="nucleotide sequence ID" value="NZ_BAAATL010000045.1"/>
</dbReference>
<evidence type="ECO:0000313" key="2">
    <source>
        <dbReference type="Proteomes" id="UP001501721"/>
    </source>
</evidence>
<keyword evidence="2" id="KW-1185">Reference proteome</keyword>
<reference evidence="1 2" key="1">
    <citation type="journal article" date="2019" name="Int. J. Syst. Evol. Microbiol.">
        <title>The Global Catalogue of Microorganisms (GCM) 10K type strain sequencing project: providing services to taxonomists for standard genome sequencing and annotation.</title>
        <authorList>
            <consortium name="The Broad Institute Genomics Platform"/>
            <consortium name="The Broad Institute Genome Sequencing Center for Infectious Disease"/>
            <person name="Wu L."/>
            <person name="Ma J."/>
        </authorList>
    </citation>
    <scope>NUCLEOTIDE SEQUENCE [LARGE SCALE GENOMIC DNA]</scope>
    <source>
        <strain evidence="1 2">JCM 6923</strain>
    </source>
</reference>
<gene>
    <name evidence="1" type="ORF">GCM10010422_70690</name>
</gene>
<accession>A0ABN3MVH1</accession>